<gene>
    <name evidence="1" type="ORF">BDR25DRAFT_244563</name>
</gene>
<feature type="non-terminal residue" evidence="1">
    <location>
        <position position="1"/>
    </location>
</feature>
<proteinExistence type="predicted"/>
<sequence length="60" mass="6887">QEARHSRLLHRLGVKLGKGILKLHIRTSRAISLVITQMRTSKISLRAYLYSINKVDTNKC</sequence>
<keyword evidence="2" id="KW-1185">Reference proteome</keyword>
<reference evidence="1" key="1">
    <citation type="journal article" date="2020" name="Stud. Mycol.">
        <title>101 Dothideomycetes genomes: a test case for predicting lifestyles and emergence of pathogens.</title>
        <authorList>
            <person name="Haridas S."/>
            <person name="Albert R."/>
            <person name="Binder M."/>
            <person name="Bloem J."/>
            <person name="Labutti K."/>
            <person name="Salamov A."/>
            <person name="Andreopoulos B."/>
            <person name="Baker S."/>
            <person name="Barry K."/>
            <person name="Bills G."/>
            <person name="Bluhm B."/>
            <person name="Cannon C."/>
            <person name="Castanera R."/>
            <person name="Culley D."/>
            <person name="Daum C."/>
            <person name="Ezra D."/>
            <person name="Gonzalez J."/>
            <person name="Henrissat B."/>
            <person name="Kuo A."/>
            <person name="Liang C."/>
            <person name="Lipzen A."/>
            <person name="Lutzoni F."/>
            <person name="Magnuson J."/>
            <person name="Mondo S."/>
            <person name="Nolan M."/>
            <person name="Ohm R."/>
            <person name="Pangilinan J."/>
            <person name="Park H.-J."/>
            <person name="Ramirez L."/>
            <person name="Alfaro M."/>
            <person name="Sun H."/>
            <person name="Tritt A."/>
            <person name="Yoshinaga Y."/>
            <person name="Zwiers L.-H."/>
            <person name="Turgeon B."/>
            <person name="Goodwin S."/>
            <person name="Spatafora J."/>
            <person name="Crous P."/>
            <person name="Grigoriev I."/>
        </authorList>
    </citation>
    <scope>NUCLEOTIDE SEQUENCE</scope>
    <source>
        <strain evidence="1">ATCC 200398</strain>
    </source>
</reference>
<protein>
    <submittedName>
        <fullName evidence="1">Uncharacterized protein</fullName>
    </submittedName>
</protein>
<accession>A0ACB6QBD7</accession>
<dbReference type="EMBL" id="MU003545">
    <property type="protein sequence ID" value="KAF2463825.1"/>
    <property type="molecule type" value="Genomic_DNA"/>
</dbReference>
<evidence type="ECO:0000313" key="1">
    <source>
        <dbReference type="EMBL" id="KAF2463825.1"/>
    </source>
</evidence>
<dbReference type="Proteomes" id="UP000799755">
    <property type="component" value="Unassembled WGS sequence"/>
</dbReference>
<comment type="caution">
    <text evidence="1">The sequence shown here is derived from an EMBL/GenBank/DDBJ whole genome shotgun (WGS) entry which is preliminary data.</text>
</comment>
<organism evidence="1 2">
    <name type="scientific">Lindgomyces ingoldianus</name>
    <dbReference type="NCBI Taxonomy" id="673940"/>
    <lineage>
        <taxon>Eukaryota</taxon>
        <taxon>Fungi</taxon>
        <taxon>Dikarya</taxon>
        <taxon>Ascomycota</taxon>
        <taxon>Pezizomycotina</taxon>
        <taxon>Dothideomycetes</taxon>
        <taxon>Pleosporomycetidae</taxon>
        <taxon>Pleosporales</taxon>
        <taxon>Lindgomycetaceae</taxon>
        <taxon>Lindgomyces</taxon>
    </lineage>
</organism>
<name>A0ACB6QBD7_9PLEO</name>
<evidence type="ECO:0000313" key="2">
    <source>
        <dbReference type="Proteomes" id="UP000799755"/>
    </source>
</evidence>